<evidence type="ECO:0000313" key="3">
    <source>
        <dbReference type="Proteomes" id="UP000245916"/>
    </source>
</evidence>
<protein>
    <submittedName>
        <fullName evidence="2">AbrB/MazE/SpoVT family DNA-binding domain-containing protein</fullName>
    </submittedName>
</protein>
<comment type="caution">
    <text evidence="2">The sequence shown here is derived from an EMBL/GenBank/DDBJ whole genome shotgun (WGS) entry which is preliminary data.</text>
</comment>
<accession>A0A2U2J4Q8</accession>
<dbReference type="SMART" id="SM00966">
    <property type="entry name" value="SpoVT_AbrB"/>
    <property type="match status" value="1"/>
</dbReference>
<dbReference type="RefSeq" id="WP_109271468.1">
    <property type="nucleotide sequence ID" value="NZ_QFFF01000001.1"/>
</dbReference>
<sequence>MNKPLKLIPIGNSTGVILPKEVLARLRVGQGDALFLSEAPEGGYRLTPSDPDFERKMAAAEDIMRSDRDILRVLSK</sequence>
<dbReference type="EMBL" id="QFFF01000001">
    <property type="protein sequence ID" value="PWG03330.1"/>
    <property type="molecule type" value="Genomic_DNA"/>
</dbReference>
<dbReference type="AlphaFoldDB" id="A0A2U2J4Q8"/>
<name>A0A2U2J4Q8_9SPHN</name>
<dbReference type="OrthoDB" id="5459182at2"/>
<dbReference type="SUPFAM" id="SSF89447">
    <property type="entry name" value="AbrB/MazE/MraZ-like"/>
    <property type="match status" value="1"/>
</dbReference>
<feature type="domain" description="SpoVT-AbrB" evidence="1">
    <location>
        <begin position="8"/>
        <end position="54"/>
    </location>
</feature>
<dbReference type="InterPro" id="IPR013432">
    <property type="entry name" value="Doc_partner"/>
</dbReference>
<dbReference type="InterPro" id="IPR007159">
    <property type="entry name" value="SpoVT-AbrB_dom"/>
</dbReference>
<dbReference type="GO" id="GO:0003677">
    <property type="term" value="F:DNA binding"/>
    <property type="evidence" value="ECO:0007669"/>
    <property type="project" value="UniProtKB-KW"/>
</dbReference>
<dbReference type="NCBIfam" id="TIGR02609">
    <property type="entry name" value="doc_partner"/>
    <property type="match status" value="1"/>
</dbReference>
<dbReference type="Proteomes" id="UP000245916">
    <property type="component" value="Unassembled WGS sequence"/>
</dbReference>
<dbReference type="Gene3D" id="2.10.260.10">
    <property type="match status" value="1"/>
</dbReference>
<evidence type="ECO:0000313" key="2">
    <source>
        <dbReference type="EMBL" id="PWG03330.1"/>
    </source>
</evidence>
<organism evidence="2 3">
    <name type="scientific">Allosphingosinicella humi</name>
    <dbReference type="NCBI Taxonomy" id="2068657"/>
    <lineage>
        <taxon>Bacteria</taxon>
        <taxon>Pseudomonadati</taxon>
        <taxon>Pseudomonadota</taxon>
        <taxon>Alphaproteobacteria</taxon>
        <taxon>Sphingomonadales</taxon>
        <taxon>Sphingomonadaceae</taxon>
        <taxon>Allosphingosinicella</taxon>
    </lineage>
</organism>
<keyword evidence="3" id="KW-1185">Reference proteome</keyword>
<proteinExistence type="predicted"/>
<gene>
    <name evidence="2" type="ORF">DF286_10975</name>
</gene>
<keyword evidence="2" id="KW-0238">DNA-binding</keyword>
<dbReference type="InterPro" id="IPR037914">
    <property type="entry name" value="SpoVT-AbrB_sf"/>
</dbReference>
<reference evidence="2 3" key="1">
    <citation type="submission" date="2018-05" db="EMBL/GenBank/DDBJ databases">
        <title>Genome of Sphingosinicella humi QZX222.</title>
        <authorList>
            <person name="Qiao Z."/>
            <person name="Wang G."/>
        </authorList>
    </citation>
    <scope>NUCLEOTIDE SEQUENCE [LARGE SCALE GENOMIC DNA]</scope>
    <source>
        <strain evidence="2 3">QZX222</strain>
    </source>
</reference>
<evidence type="ECO:0000259" key="1">
    <source>
        <dbReference type="SMART" id="SM00966"/>
    </source>
</evidence>